<organism evidence="1 2">
    <name type="scientific">Mesorhizobium cantuariense</name>
    <dbReference type="NCBI Taxonomy" id="1300275"/>
    <lineage>
        <taxon>Bacteria</taxon>
        <taxon>Pseudomonadati</taxon>
        <taxon>Pseudomonadota</taxon>
        <taxon>Alphaproteobacteria</taxon>
        <taxon>Hyphomicrobiales</taxon>
        <taxon>Phyllobacteriaceae</taxon>
        <taxon>Mesorhizobium</taxon>
    </lineage>
</organism>
<sequence>MTTEPATVTNAALDKLPLFATDLEIAVAIVGKQNASRWKREVLPALEHKGFPRWDSFHQGRPVPLVKKFYAHYFGVTAGFAMARPDGKEKVWLGKLIENRVDKEERLRGDGVDVVERDFGTDDPEKLKAIAEYRAKKRAEIEARKAR</sequence>
<name>A0ABV7MW18_9HYPH</name>
<proteinExistence type="predicted"/>
<gene>
    <name evidence="1" type="ORF">ACFOJ9_31165</name>
</gene>
<dbReference type="EMBL" id="JBHRVD010000001">
    <property type="protein sequence ID" value="MFC3326176.1"/>
    <property type="molecule type" value="Genomic_DNA"/>
</dbReference>
<dbReference type="RefSeq" id="WP_378984810.1">
    <property type="nucleotide sequence ID" value="NZ_JBHRVD010000001.1"/>
</dbReference>
<evidence type="ECO:0008006" key="3">
    <source>
        <dbReference type="Google" id="ProtNLM"/>
    </source>
</evidence>
<dbReference type="Proteomes" id="UP001595648">
    <property type="component" value="Unassembled WGS sequence"/>
</dbReference>
<reference evidence="2" key="1">
    <citation type="journal article" date="2019" name="Int. J. Syst. Evol. Microbiol.">
        <title>The Global Catalogue of Microorganisms (GCM) 10K type strain sequencing project: providing services to taxonomists for standard genome sequencing and annotation.</title>
        <authorList>
            <consortium name="The Broad Institute Genomics Platform"/>
            <consortium name="The Broad Institute Genome Sequencing Center for Infectious Disease"/>
            <person name="Wu L."/>
            <person name="Ma J."/>
        </authorList>
    </citation>
    <scope>NUCLEOTIDE SEQUENCE [LARGE SCALE GENOMIC DNA]</scope>
    <source>
        <strain evidence="2">ICMP 19515</strain>
    </source>
</reference>
<evidence type="ECO:0000313" key="2">
    <source>
        <dbReference type="Proteomes" id="UP001595648"/>
    </source>
</evidence>
<comment type="caution">
    <text evidence="1">The sequence shown here is derived from an EMBL/GenBank/DDBJ whole genome shotgun (WGS) entry which is preliminary data.</text>
</comment>
<protein>
    <recommendedName>
        <fullName evidence="3">DUF1801 domain-containing protein</fullName>
    </recommendedName>
</protein>
<evidence type="ECO:0000313" key="1">
    <source>
        <dbReference type="EMBL" id="MFC3326176.1"/>
    </source>
</evidence>
<keyword evidence="2" id="KW-1185">Reference proteome</keyword>
<accession>A0ABV7MW18</accession>